<organism evidence="3 4">
    <name type="scientific">Exophiala viscosa</name>
    <dbReference type="NCBI Taxonomy" id="2486360"/>
    <lineage>
        <taxon>Eukaryota</taxon>
        <taxon>Fungi</taxon>
        <taxon>Dikarya</taxon>
        <taxon>Ascomycota</taxon>
        <taxon>Pezizomycotina</taxon>
        <taxon>Eurotiomycetes</taxon>
        <taxon>Chaetothyriomycetidae</taxon>
        <taxon>Chaetothyriales</taxon>
        <taxon>Herpotrichiellaceae</taxon>
        <taxon>Exophiala</taxon>
    </lineage>
</organism>
<accession>A0AAN6IAQ5</accession>
<feature type="compositionally biased region" description="Low complexity" evidence="1">
    <location>
        <begin position="29"/>
        <end position="38"/>
    </location>
</feature>
<protein>
    <submittedName>
        <fullName evidence="3">Uncharacterized protein</fullName>
    </submittedName>
</protein>
<evidence type="ECO:0000313" key="4">
    <source>
        <dbReference type="Proteomes" id="UP001203852"/>
    </source>
</evidence>
<dbReference type="EMBL" id="MU404357">
    <property type="protein sequence ID" value="KAI1610912.1"/>
    <property type="molecule type" value="Genomic_DNA"/>
</dbReference>
<dbReference type="AlphaFoldDB" id="A0AAN6IAQ5"/>
<feature type="transmembrane region" description="Helical" evidence="2">
    <location>
        <begin position="60"/>
        <end position="85"/>
    </location>
</feature>
<evidence type="ECO:0000256" key="1">
    <source>
        <dbReference type="SAM" id="MobiDB-lite"/>
    </source>
</evidence>
<proteinExistence type="predicted"/>
<keyword evidence="2" id="KW-1133">Transmembrane helix</keyword>
<name>A0AAN6IAQ5_9EURO</name>
<comment type="caution">
    <text evidence="3">The sequence shown here is derived from an EMBL/GenBank/DDBJ whole genome shotgun (WGS) entry which is preliminary data.</text>
</comment>
<feature type="region of interest" description="Disordered" evidence="1">
    <location>
        <begin position="131"/>
        <end position="252"/>
    </location>
</feature>
<keyword evidence="2" id="KW-0812">Transmembrane</keyword>
<feature type="region of interest" description="Disordered" evidence="1">
    <location>
        <begin position="1"/>
        <end position="38"/>
    </location>
</feature>
<sequence>MALNTVNKVESPAPTTTYSSTAVRPAKDSPTTSVTGSNTTTLVASVNPTSKTISLSSKTFAIAGVAAAIAVILTIILGLTIYCCLRRRTSRKLRGRADPFPVMRRGYRALHDDTAVDETSLPHRPQRTLLSSTRYSPSTAVDSSTYTMGEKRQGPEPQEMMGVGLTPEEFDRRSNSRSPALSVEGPVELASQRFSAVIPKDVDEEQPRPETRPGRRRERQSQLRSSPAIRDLRVEASRSPSANPAGRLLPSG</sequence>
<keyword evidence="4" id="KW-1185">Reference proteome</keyword>
<evidence type="ECO:0000256" key="2">
    <source>
        <dbReference type="SAM" id="Phobius"/>
    </source>
</evidence>
<reference evidence="3" key="1">
    <citation type="journal article" date="2022" name="bioRxiv">
        <title>Deciphering the potential niche of two novel black yeast fungi from a biological soil crust based on their genomes, phenotypes, and melanin regulation.</title>
        <authorList>
            <consortium name="DOE Joint Genome Institute"/>
            <person name="Carr E.C."/>
            <person name="Barton Q."/>
            <person name="Grambo S."/>
            <person name="Sullivan M."/>
            <person name="Renfro C.M."/>
            <person name="Kuo A."/>
            <person name="Pangilinan J."/>
            <person name="Lipzen A."/>
            <person name="Keymanesh K."/>
            <person name="Savage E."/>
            <person name="Barry K."/>
            <person name="Grigoriev I.V."/>
            <person name="Riekhof W.R."/>
            <person name="Harris S.S."/>
        </authorList>
    </citation>
    <scope>NUCLEOTIDE SEQUENCE</scope>
    <source>
        <strain evidence="3">JF 03-4F</strain>
    </source>
</reference>
<dbReference type="Proteomes" id="UP001203852">
    <property type="component" value="Unassembled WGS sequence"/>
</dbReference>
<gene>
    <name evidence="3" type="ORF">EDD36DRAFT_306770</name>
</gene>
<feature type="compositionally biased region" description="Polar residues" evidence="1">
    <location>
        <begin position="131"/>
        <end position="147"/>
    </location>
</feature>
<evidence type="ECO:0000313" key="3">
    <source>
        <dbReference type="EMBL" id="KAI1610912.1"/>
    </source>
</evidence>
<keyword evidence="2" id="KW-0472">Membrane</keyword>
<feature type="compositionally biased region" description="Low complexity" evidence="1">
    <location>
        <begin position="11"/>
        <end position="22"/>
    </location>
</feature>